<evidence type="ECO:0008006" key="5">
    <source>
        <dbReference type="Google" id="ProtNLM"/>
    </source>
</evidence>
<name>A0AAV9IV75_CYACA</name>
<dbReference type="GO" id="GO:0005739">
    <property type="term" value="C:mitochondrion"/>
    <property type="evidence" value="ECO:0007669"/>
    <property type="project" value="TreeGrafter"/>
</dbReference>
<evidence type="ECO:0000256" key="1">
    <source>
        <dbReference type="SAM" id="MobiDB-lite"/>
    </source>
</evidence>
<gene>
    <name evidence="3" type="ORF">CDCA_CDCA07G2086</name>
</gene>
<evidence type="ECO:0000313" key="4">
    <source>
        <dbReference type="Proteomes" id="UP001301350"/>
    </source>
</evidence>
<protein>
    <recommendedName>
        <fullName evidence="5">Inorganic phosphate transporter Pho88</fullName>
    </recommendedName>
</protein>
<comment type="caution">
    <text evidence="3">The sequence shown here is derived from an EMBL/GenBank/DDBJ whole genome shotgun (WGS) entry which is preliminary data.</text>
</comment>
<feature type="transmembrane region" description="Helical" evidence="2">
    <location>
        <begin position="30"/>
        <end position="50"/>
    </location>
</feature>
<accession>A0AAV9IV75</accession>
<dbReference type="Pfam" id="PF10032">
    <property type="entry name" value="Pho88"/>
    <property type="match status" value="1"/>
</dbReference>
<keyword evidence="2" id="KW-1133">Transmembrane helix</keyword>
<feature type="compositionally biased region" description="Low complexity" evidence="1">
    <location>
        <begin position="185"/>
        <end position="194"/>
    </location>
</feature>
<sequence>MNPQIRNLLLALVLYKWAGRLDPQDERVILGARTAYLAFLVLALGINYLLRARVRAARDGRVLQVPRKPTMENPRPAAGETEQVSVQQYDESLLKAARTQLLVQTAFLAFFHWKMGAITPLVLQAVMGVFRQFDDPLVKIHLLGHAARGPLERPFKPEPNPLMQLLGVNEGAMRRTRSGTPTESAAPQAGAAAGTVTESAPGGAETAVGRLTAAANGWLRPPPPPAPAAADDLGEVTDSSADEAVAPDDDDDDDEYEGDKDERPVAAKEKRNVRVEPPAEETE</sequence>
<reference evidence="3 4" key="1">
    <citation type="submission" date="2022-07" db="EMBL/GenBank/DDBJ databases">
        <title>Genome-wide signatures of adaptation to extreme environments.</title>
        <authorList>
            <person name="Cho C.H."/>
            <person name="Yoon H.S."/>
        </authorList>
    </citation>
    <scope>NUCLEOTIDE SEQUENCE [LARGE SCALE GENOMIC DNA]</scope>
    <source>
        <strain evidence="3 4">DBV 063 E5</strain>
    </source>
</reference>
<dbReference type="GO" id="GO:0005783">
    <property type="term" value="C:endoplasmic reticulum"/>
    <property type="evidence" value="ECO:0007669"/>
    <property type="project" value="InterPro"/>
</dbReference>
<dbReference type="PANTHER" id="PTHR28112">
    <property type="entry name" value="SRP-INDEPENDENT TARGETING PROTEIN 3"/>
    <property type="match status" value="1"/>
</dbReference>
<feature type="region of interest" description="Disordered" evidence="1">
    <location>
        <begin position="173"/>
        <end position="203"/>
    </location>
</feature>
<evidence type="ECO:0000313" key="3">
    <source>
        <dbReference type="EMBL" id="KAK4536061.1"/>
    </source>
</evidence>
<dbReference type="InterPro" id="IPR012098">
    <property type="entry name" value="SND3_fun"/>
</dbReference>
<dbReference type="AlphaFoldDB" id="A0AAV9IV75"/>
<dbReference type="EMBL" id="JANCYW010000007">
    <property type="protein sequence ID" value="KAK4536061.1"/>
    <property type="molecule type" value="Genomic_DNA"/>
</dbReference>
<keyword evidence="2" id="KW-0472">Membrane</keyword>
<feature type="compositionally biased region" description="Basic and acidic residues" evidence="1">
    <location>
        <begin position="260"/>
        <end position="274"/>
    </location>
</feature>
<keyword evidence="2" id="KW-0812">Transmembrane</keyword>
<proteinExistence type="predicted"/>
<dbReference type="PANTHER" id="PTHR28112:SF1">
    <property type="entry name" value="SRP-INDEPENDENT TARGETING PROTEIN 3"/>
    <property type="match status" value="1"/>
</dbReference>
<dbReference type="GO" id="GO:0045047">
    <property type="term" value="P:protein targeting to ER"/>
    <property type="evidence" value="ECO:0007669"/>
    <property type="project" value="InterPro"/>
</dbReference>
<feature type="compositionally biased region" description="Acidic residues" evidence="1">
    <location>
        <begin position="245"/>
        <end position="259"/>
    </location>
</feature>
<keyword evidence="4" id="KW-1185">Reference proteome</keyword>
<dbReference type="Proteomes" id="UP001301350">
    <property type="component" value="Unassembled WGS sequence"/>
</dbReference>
<evidence type="ECO:0000256" key="2">
    <source>
        <dbReference type="SAM" id="Phobius"/>
    </source>
</evidence>
<feature type="region of interest" description="Disordered" evidence="1">
    <location>
        <begin position="215"/>
        <end position="283"/>
    </location>
</feature>
<organism evidence="3 4">
    <name type="scientific">Cyanidium caldarium</name>
    <name type="common">Red alga</name>
    <dbReference type="NCBI Taxonomy" id="2771"/>
    <lineage>
        <taxon>Eukaryota</taxon>
        <taxon>Rhodophyta</taxon>
        <taxon>Bangiophyceae</taxon>
        <taxon>Cyanidiales</taxon>
        <taxon>Cyanidiaceae</taxon>
        <taxon>Cyanidium</taxon>
    </lineage>
</organism>